<evidence type="ECO:0000259" key="8">
    <source>
        <dbReference type="PROSITE" id="PS50199"/>
    </source>
</evidence>
<reference evidence="9 10" key="1">
    <citation type="submission" date="2016-07" db="EMBL/GenBank/DDBJ databases">
        <title>Pervasive Adenine N6-methylation of Active Genes in Fungi.</title>
        <authorList>
            <consortium name="DOE Joint Genome Institute"/>
            <person name="Mondo S.J."/>
            <person name="Dannebaum R.O."/>
            <person name="Kuo R.C."/>
            <person name="Labutti K."/>
            <person name="Haridas S."/>
            <person name="Kuo A."/>
            <person name="Salamov A."/>
            <person name="Ahrendt S.R."/>
            <person name="Lipzen A."/>
            <person name="Sullivan W."/>
            <person name="Andreopoulos W.B."/>
            <person name="Clum A."/>
            <person name="Lindquist E."/>
            <person name="Daum C."/>
            <person name="Ramamoorthy G.K."/>
            <person name="Gryganskyi A."/>
            <person name="Culley D."/>
            <person name="Magnuson J.K."/>
            <person name="James T.Y."/>
            <person name="O'Malley M.A."/>
            <person name="Stajich J.E."/>
            <person name="Spatafora J.W."/>
            <person name="Visel A."/>
            <person name="Grigoriev I.V."/>
        </authorList>
    </citation>
    <scope>NUCLEOTIDE SEQUENCE [LARGE SCALE GENOMIC DNA]</scope>
    <source>
        <strain evidence="9 10">NRRL 1336</strain>
    </source>
</reference>
<protein>
    <submittedName>
        <fullName evidence="9">Uncharacterized protein</fullName>
    </submittedName>
</protein>
<keyword evidence="1" id="KW-0479">Metal-binding</keyword>
<dbReference type="Gene3D" id="4.10.1060.10">
    <property type="entry name" value="Zinc finger, RanBP2-type"/>
    <property type="match status" value="5"/>
</dbReference>
<evidence type="ECO:0000256" key="2">
    <source>
        <dbReference type="ARBA" id="ARBA00022771"/>
    </source>
</evidence>
<feature type="domain" description="RanBP2-type" evidence="8">
    <location>
        <begin position="672"/>
        <end position="701"/>
    </location>
</feature>
<dbReference type="PANTHER" id="PTHR23111">
    <property type="entry name" value="ZINC FINGER PROTEIN"/>
    <property type="match status" value="1"/>
</dbReference>
<keyword evidence="10" id="KW-1185">Reference proteome</keyword>
<dbReference type="EMBL" id="MCGE01000047">
    <property type="protein sequence ID" value="ORZ04913.1"/>
    <property type="molecule type" value="Genomic_DNA"/>
</dbReference>
<dbReference type="Gene3D" id="3.30.420.10">
    <property type="entry name" value="Ribonuclease H-like superfamily/Ribonuclease H"/>
    <property type="match status" value="1"/>
</dbReference>
<organism evidence="9 10">
    <name type="scientific">Absidia repens</name>
    <dbReference type="NCBI Taxonomy" id="90262"/>
    <lineage>
        <taxon>Eukaryota</taxon>
        <taxon>Fungi</taxon>
        <taxon>Fungi incertae sedis</taxon>
        <taxon>Mucoromycota</taxon>
        <taxon>Mucoromycotina</taxon>
        <taxon>Mucoromycetes</taxon>
        <taxon>Mucorales</taxon>
        <taxon>Cunninghamellaceae</taxon>
        <taxon>Absidia</taxon>
    </lineage>
</organism>
<dbReference type="SUPFAM" id="SSF90209">
    <property type="entry name" value="Ran binding protein zinc finger-like"/>
    <property type="match status" value="5"/>
</dbReference>
<dbReference type="SMART" id="SM00547">
    <property type="entry name" value="ZnF_RBZ"/>
    <property type="match status" value="5"/>
</dbReference>
<dbReference type="SUPFAM" id="SSF54928">
    <property type="entry name" value="RNA-binding domain, RBD"/>
    <property type="match status" value="1"/>
</dbReference>
<dbReference type="Proteomes" id="UP000193560">
    <property type="component" value="Unassembled WGS sequence"/>
</dbReference>
<dbReference type="InterPro" id="IPR012337">
    <property type="entry name" value="RNaseH-like_sf"/>
</dbReference>
<keyword evidence="3" id="KW-0862">Zinc</keyword>
<dbReference type="InterPro" id="IPR036443">
    <property type="entry name" value="Znf_RanBP2_sf"/>
</dbReference>
<dbReference type="GO" id="GO:0008270">
    <property type="term" value="F:zinc ion binding"/>
    <property type="evidence" value="ECO:0007669"/>
    <property type="project" value="UniProtKB-KW"/>
</dbReference>
<evidence type="ECO:0000259" key="7">
    <source>
        <dbReference type="PROSITE" id="PS50102"/>
    </source>
</evidence>
<keyword evidence="4" id="KW-0694">RNA-binding</keyword>
<name>A0A1X2HXZ0_9FUNG</name>
<evidence type="ECO:0000256" key="1">
    <source>
        <dbReference type="ARBA" id="ARBA00022723"/>
    </source>
</evidence>
<evidence type="ECO:0000256" key="4">
    <source>
        <dbReference type="PROSITE-ProRule" id="PRU00176"/>
    </source>
</evidence>
<dbReference type="Pfam" id="PF00641">
    <property type="entry name" value="Zn_ribbon_RanBP"/>
    <property type="match status" value="5"/>
</dbReference>
<dbReference type="InterPro" id="IPR047201">
    <property type="entry name" value="ERI-1_3'hExo-like"/>
</dbReference>
<evidence type="ECO:0000313" key="9">
    <source>
        <dbReference type="EMBL" id="ORZ04913.1"/>
    </source>
</evidence>
<dbReference type="STRING" id="90262.A0A1X2HXZ0"/>
<feature type="domain" description="RanBP2-type" evidence="8">
    <location>
        <begin position="592"/>
        <end position="623"/>
    </location>
</feature>
<feature type="domain" description="RanBP2-type" evidence="8">
    <location>
        <begin position="535"/>
        <end position="564"/>
    </location>
</feature>
<dbReference type="SUPFAM" id="SSF53098">
    <property type="entry name" value="Ribonuclease H-like"/>
    <property type="match status" value="1"/>
</dbReference>
<dbReference type="AlphaFoldDB" id="A0A1X2HXZ0"/>
<proteinExistence type="predicted"/>
<feature type="compositionally biased region" description="Basic and acidic residues" evidence="6">
    <location>
        <begin position="1"/>
        <end position="13"/>
    </location>
</feature>
<dbReference type="GO" id="GO:0003729">
    <property type="term" value="F:mRNA binding"/>
    <property type="evidence" value="ECO:0007669"/>
    <property type="project" value="TreeGrafter"/>
</dbReference>
<feature type="region of interest" description="Disordered" evidence="6">
    <location>
        <begin position="1"/>
        <end position="37"/>
    </location>
</feature>
<dbReference type="PROSITE" id="PS50199">
    <property type="entry name" value="ZF_RANBP2_2"/>
    <property type="match status" value="5"/>
</dbReference>
<dbReference type="OrthoDB" id="448399at2759"/>
<evidence type="ECO:0000256" key="5">
    <source>
        <dbReference type="PROSITE-ProRule" id="PRU00322"/>
    </source>
</evidence>
<evidence type="ECO:0000256" key="3">
    <source>
        <dbReference type="ARBA" id="ARBA00022833"/>
    </source>
</evidence>
<sequence length="765" mass="83078">MYTPFERKRRIDSDSEDNPVGKKPLLDNPTETDNATDTLNKEHNLRDDVSTNNDIKTDQEMVSTAANSDHVDTLVPYQRLVLVNVEVTCDENPTNPAAVQVTKENAEIIQLSIAIVNGSTMELIKEQTIHVKPERTPLSQFCTQITGVTSEMLSKSGTLENAINVLDNTIQTEIIDNGLNFCFVSHGGWVLRIQLSREARDKKIDVPSYIAQPCMFDLKQELQRWQLHHSDVHLRTTNIKELCNTFEIPMVGKDGNAMITEGGDKKIDDSNINILATTVGIIRYLTSFRHDDVFVYPIDTSADLEQFNKEESKMVHLAGLPYEVTQGELEAWFSSNDLRPATMWMMQMNEQMKPSLSGFVVFSQHDDAVRALLLNGRCLNDRVIEVSPSSERVVDVAYAILAPFPLQAKARQVRPGDWNCPNCSFHNFASRHNCFKCNAENPSHSTLMSNTPTGPAASGAGDAVSATLRGTSLSNSIAPSSSSSSSSSLPTTVVAAAAATGTTTSTTAANSAQSYPYTTGAGHNTSGSAHTSSFTSGDWMCTGCSFRNYSTRSQCMKCGTYRPSVSTTPSAPIAGQSPHPFPPRPHHPASFRPGDWYCPNAVCGFQNFASRMACYRCHTANPNPAPQQSYGGSTGGAPPFGYDGGESNSYYGAPNPAPGNVMAPGTGGHGFRAGDWYCPACNSHNFASRFHCLKCRTAKPANPSLNPPSTYGGTGTGGFRGTPSIKSGDWVCGNPECGFHNFAKRTFCGRCNTPYPDPSYSATEY</sequence>
<dbReference type="Pfam" id="PF00929">
    <property type="entry name" value="RNase_T"/>
    <property type="match status" value="1"/>
</dbReference>
<feature type="region of interest" description="Disordered" evidence="6">
    <location>
        <begin position="567"/>
        <end position="586"/>
    </location>
</feature>
<dbReference type="SMART" id="SM00360">
    <property type="entry name" value="RRM"/>
    <property type="match status" value="1"/>
</dbReference>
<dbReference type="PROSITE" id="PS50102">
    <property type="entry name" value="RRM"/>
    <property type="match status" value="1"/>
</dbReference>
<dbReference type="InterPro" id="IPR036397">
    <property type="entry name" value="RNaseH_sf"/>
</dbReference>
<dbReference type="InterPro" id="IPR000504">
    <property type="entry name" value="RRM_dom"/>
</dbReference>
<comment type="caution">
    <text evidence="9">The sequence shown here is derived from an EMBL/GenBank/DDBJ whole genome shotgun (WGS) entry which is preliminary data.</text>
</comment>
<dbReference type="InterPro" id="IPR013520">
    <property type="entry name" value="Ribonucl_H"/>
</dbReference>
<dbReference type="Pfam" id="PF00076">
    <property type="entry name" value="RRM_1"/>
    <property type="match status" value="1"/>
</dbReference>
<dbReference type="GO" id="GO:0000175">
    <property type="term" value="F:3'-5'-RNA exonuclease activity"/>
    <property type="evidence" value="ECO:0007669"/>
    <property type="project" value="InterPro"/>
</dbReference>
<dbReference type="PROSITE" id="PS01358">
    <property type="entry name" value="ZF_RANBP2_1"/>
    <property type="match status" value="5"/>
</dbReference>
<evidence type="ECO:0000313" key="10">
    <source>
        <dbReference type="Proteomes" id="UP000193560"/>
    </source>
</evidence>
<dbReference type="CDD" id="cd06133">
    <property type="entry name" value="ERI-1_3'hExo_like"/>
    <property type="match status" value="1"/>
</dbReference>
<feature type="domain" description="RanBP2-type" evidence="8">
    <location>
        <begin position="726"/>
        <end position="757"/>
    </location>
</feature>
<dbReference type="Gene3D" id="3.30.70.330">
    <property type="match status" value="1"/>
</dbReference>
<keyword evidence="2 5" id="KW-0863">Zinc-finger</keyword>
<feature type="domain" description="RanBP2-type" evidence="8">
    <location>
        <begin position="414"/>
        <end position="443"/>
    </location>
</feature>
<dbReference type="InterPro" id="IPR012677">
    <property type="entry name" value="Nucleotide-bd_a/b_plait_sf"/>
</dbReference>
<evidence type="ECO:0000256" key="6">
    <source>
        <dbReference type="SAM" id="MobiDB-lite"/>
    </source>
</evidence>
<accession>A0A1X2HXZ0</accession>
<dbReference type="InterPro" id="IPR001876">
    <property type="entry name" value="Znf_RanBP2"/>
</dbReference>
<dbReference type="InterPro" id="IPR035979">
    <property type="entry name" value="RBD_domain_sf"/>
</dbReference>
<feature type="domain" description="RRM" evidence="7">
    <location>
        <begin position="313"/>
        <end position="391"/>
    </location>
</feature>
<gene>
    <name evidence="9" type="ORF">BCR42DRAFT_428797</name>
</gene>
<dbReference type="PANTHER" id="PTHR23111:SF40">
    <property type="entry name" value="RNA-BINDING PROTEIN INVOLVED IN HETEROCHROMATIN ASSEMBLY-RELATED"/>
    <property type="match status" value="1"/>
</dbReference>